<dbReference type="InterPro" id="IPR035919">
    <property type="entry name" value="EAL_sf"/>
</dbReference>
<dbReference type="NCBIfam" id="TIGR00254">
    <property type="entry name" value="GGDEF"/>
    <property type="match status" value="1"/>
</dbReference>
<dbReference type="CDD" id="cd00130">
    <property type="entry name" value="PAS"/>
    <property type="match status" value="1"/>
</dbReference>
<dbReference type="Pfam" id="PF08448">
    <property type="entry name" value="PAS_4"/>
    <property type="match status" value="1"/>
</dbReference>
<dbReference type="GO" id="GO:0071732">
    <property type="term" value="P:cellular response to nitric oxide"/>
    <property type="evidence" value="ECO:0007669"/>
    <property type="project" value="UniProtKB-ARBA"/>
</dbReference>
<dbReference type="SMART" id="SM00052">
    <property type="entry name" value="EAL"/>
    <property type="match status" value="1"/>
</dbReference>
<evidence type="ECO:0000256" key="2">
    <source>
        <dbReference type="ARBA" id="ARBA00012282"/>
    </source>
</evidence>
<dbReference type="InterPro" id="IPR043128">
    <property type="entry name" value="Rev_trsase/Diguanyl_cyclase"/>
</dbReference>
<dbReference type="FunFam" id="3.20.20.450:FF:000001">
    <property type="entry name" value="Cyclic di-GMP phosphodiesterase yahA"/>
    <property type="match status" value="1"/>
</dbReference>
<evidence type="ECO:0000259" key="5">
    <source>
        <dbReference type="PROSITE" id="PS50883"/>
    </source>
</evidence>
<dbReference type="PANTHER" id="PTHR44757:SF2">
    <property type="entry name" value="BIOFILM ARCHITECTURE MAINTENANCE PROTEIN MBAA"/>
    <property type="match status" value="1"/>
</dbReference>
<evidence type="ECO:0000256" key="4">
    <source>
        <dbReference type="ARBA" id="ARBA00051114"/>
    </source>
</evidence>
<dbReference type="InterPro" id="IPR000014">
    <property type="entry name" value="PAS"/>
</dbReference>
<accession>A0A4R3N1L8</accession>
<dbReference type="InterPro" id="IPR013656">
    <property type="entry name" value="PAS_4"/>
</dbReference>
<dbReference type="Gene3D" id="3.20.20.450">
    <property type="entry name" value="EAL domain"/>
    <property type="match status" value="1"/>
</dbReference>
<evidence type="ECO:0000259" key="6">
    <source>
        <dbReference type="PROSITE" id="PS50887"/>
    </source>
</evidence>
<dbReference type="Gene3D" id="3.30.70.270">
    <property type="match status" value="1"/>
</dbReference>
<dbReference type="Pfam" id="PF00990">
    <property type="entry name" value="GGDEF"/>
    <property type="match status" value="1"/>
</dbReference>
<comment type="caution">
    <text evidence="7">The sequence shown here is derived from an EMBL/GenBank/DDBJ whole genome shotgun (WGS) entry which is preliminary data.</text>
</comment>
<evidence type="ECO:0000313" key="7">
    <source>
        <dbReference type="EMBL" id="TCT22948.1"/>
    </source>
</evidence>
<name>A0A4R3N1L8_9GAMM</name>
<dbReference type="InterPro" id="IPR052155">
    <property type="entry name" value="Biofilm_reg_signaling"/>
</dbReference>
<reference evidence="7 8" key="1">
    <citation type="submission" date="2019-03" db="EMBL/GenBank/DDBJ databases">
        <title>Genomic Encyclopedia of Type Strains, Phase IV (KMG-IV): sequencing the most valuable type-strain genomes for metagenomic binning, comparative biology and taxonomic classification.</title>
        <authorList>
            <person name="Goeker M."/>
        </authorList>
    </citation>
    <scope>NUCLEOTIDE SEQUENCE [LARGE SCALE GENOMIC DNA]</scope>
    <source>
        <strain evidence="7 8">DSM 13587</strain>
    </source>
</reference>
<sequence>MIFNLQDINRMSRHALTAVATRIRRLASVLDRLADSLGPPEAAMWRQAEARARREVEEALRISEQRFRGLFDNSLSGVALHEIMLDAGGQPCDYRFLMANRAFETHTGLRVAEIIGRTVTEVLPGIEQSGLIGIYGKVALTGEPVSFEMFLELNRHHYGITAFQVGQGQFATVFENITERKAAEKEIRDLAFFDPLTGLPNRRLLLDRLQRALANRQRCAQECALLFIDLDDFKTLNDTLGHEQGDLLLRQAAARLSACLRESDTLSRFGGDEFVVMLENLSGCPDESAMQVEHLGRKLLAVLDQPYDLNGCEHHSTASIGITLFGHQPIGVDDLMRQADLAMYRAKAMGRNALRFFDPEMQAEISARAALEGHLRQALQQDQFRLVYQAQVDQGGRLIGAEALLRWDSPQLGAVSPATFIPQAEKMGLIVPLGQWVLDTACRQLALWGEGEDTAHLMLAVNISMRQFHQPDFVEQVLMAIARAGANPARLKLEITESLLLDNTENVIAKMTMLHALGLGFSLDDFGTGYSSLSYLKRLPLDQLKIDRSFVQDVLTDANNAAIARTIIALAHSLELEVIAEGVETGEQRDWLAAHGCHAYQGYWFGRPVPAEELIASF</sequence>
<dbReference type="FunFam" id="3.30.70.270:FF:000001">
    <property type="entry name" value="Diguanylate cyclase domain protein"/>
    <property type="match status" value="1"/>
</dbReference>
<dbReference type="EC" id="3.1.4.52" evidence="2"/>
<dbReference type="Pfam" id="PF00563">
    <property type="entry name" value="EAL"/>
    <property type="match status" value="1"/>
</dbReference>
<comment type="cofactor">
    <cofactor evidence="1">
        <name>Mg(2+)</name>
        <dbReference type="ChEBI" id="CHEBI:18420"/>
    </cofactor>
</comment>
<dbReference type="AlphaFoldDB" id="A0A4R3N1L8"/>
<dbReference type="InterPro" id="IPR035965">
    <property type="entry name" value="PAS-like_dom_sf"/>
</dbReference>
<dbReference type="SUPFAM" id="SSF55073">
    <property type="entry name" value="Nucleotide cyclase"/>
    <property type="match status" value="1"/>
</dbReference>
<evidence type="ECO:0000256" key="3">
    <source>
        <dbReference type="ARBA" id="ARBA00022636"/>
    </source>
</evidence>
<feature type="domain" description="EAL" evidence="5">
    <location>
        <begin position="368"/>
        <end position="618"/>
    </location>
</feature>
<dbReference type="Gene3D" id="3.30.450.20">
    <property type="entry name" value="PAS domain"/>
    <property type="match status" value="1"/>
</dbReference>
<dbReference type="SUPFAM" id="SSF141868">
    <property type="entry name" value="EAL domain-like"/>
    <property type="match status" value="1"/>
</dbReference>
<dbReference type="EMBL" id="SMAO01000002">
    <property type="protein sequence ID" value="TCT22948.1"/>
    <property type="molecule type" value="Genomic_DNA"/>
</dbReference>
<evidence type="ECO:0000313" key="8">
    <source>
        <dbReference type="Proteomes" id="UP000295717"/>
    </source>
</evidence>
<gene>
    <name evidence="7" type="ORF">EDC35_102279</name>
</gene>
<keyword evidence="8" id="KW-1185">Reference proteome</keyword>
<evidence type="ECO:0000256" key="1">
    <source>
        <dbReference type="ARBA" id="ARBA00001946"/>
    </source>
</evidence>
<dbReference type="InterPro" id="IPR000160">
    <property type="entry name" value="GGDEF_dom"/>
</dbReference>
<dbReference type="SMART" id="SM00267">
    <property type="entry name" value="GGDEF"/>
    <property type="match status" value="1"/>
</dbReference>
<organism evidence="7 8">
    <name type="scientific">Thiobaca trueperi</name>
    <dbReference type="NCBI Taxonomy" id="127458"/>
    <lineage>
        <taxon>Bacteria</taxon>
        <taxon>Pseudomonadati</taxon>
        <taxon>Pseudomonadota</taxon>
        <taxon>Gammaproteobacteria</taxon>
        <taxon>Chromatiales</taxon>
        <taxon>Chromatiaceae</taxon>
        <taxon>Thiobaca</taxon>
    </lineage>
</organism>
<dbReference type="PROSITE" id="PS50883">
    <property type="entry name" value="EAL"/>
    <property type="match status" value="1"/>
</dbReference>
<comment type="catalytic activity">
    <reaction evidence="4">
        <text>3',3'-c-di-GMP + H2O = 5'-phosphoguanylyl(3'-&gt;5')guanosine + H(+)</text>
        <dbReference type="Rhea" id="RHEA:24902"/>
        <dbReference type="ChEBI" id="CHEBI:15377"/>
        <dbReference type="ChEBI" id="CHEBI:15378"/>
        <dbReference type="ChEBI" id="CHEBI:58754"/>
        <dbReference type="ChEBI" id="CHEBI:58805"/>
        <dbReference type="EC" id="3.1.4.52"/>
    </reaction>
    <physiologicalReaction direction="left-to-right" evidence="4">
        <dbReference type="Rhea" id="RHEA:24903"/>
    </physiologicalReaction>
</comment>
<keyword evidence="3" id="KW-0973">c-di-GMP</keyword>
<dbReference type="SUPFAM" id="SSF55785">
    <property type="entry name" value="PYP-like sensor domain (PAS domain)"/>
    <property type="match status" value="1"/>
</dbReference>
<dbReference type="GO" id="GO:0071111">
    <property type="term" value="F:cyclic-guanylate-specific phosphodiesterase activity"/>
    <property type="evidence" value="ECO:0007669"/>
    <property type="project" value="UniProtKB-EC"/>
</dbReference>
<feature type="domain" description="GGDEF" evidence="6">
    <location>
        <begin position="221"/>
        <end position="359"/>
    </location>
</feature>
<dbReference type="Proteomes" id="UP000295717">
    <property type="component" value="Unassembled WGS sequence"/>
</dbReference>
<dbReference type="CDD" id="cd01948">
    <property type="entry name" value="EAL"/>
    <property type="match status" value="1"/>
</dbReference>
<dbReference type="OrthoDB" id="8553030at2"/>
<dbReference type="PROSITE" id="PS50887">
    <property type="entry name" value="GGDEF"/>
    <property type="match status" value="1"/>
</dbReference>
<proteinExistence type="predicted"/>
<protein>
    <recommendedName>
        <fullName evidence="2">cyclic-guanylate-specific phosphodiesterase</fullName>
        <ecNumber evidence="2">3.1.4.52</ecNumber>
    </recommendedName>
</protein>
<dbReference type="InterPro" id="IPR029787">
    <property type="entry name" value="Nucleotide_cyclase"/>
</dbReference>
<dbReference type="CDD" id="cd01949">
    <property type="entry name" value="GGDEF"/>
    <property type="match status" value="1"/>
</dbReference>
<dbReference type="InterPro" id="IPR001633">
    <property type="entry name" value="EAL_dom"/>
</dbReference>
<dbReference type="PANTHER" id="PTHR44757">
    <property type="entry name" value="DIGUANYLATE CYCLASE DGCP"/>
    <property type="match status" value="1"/>
</dbReference>